<dbReference type="PANTHER" id="PTHR34952:SF2">
    <property type="entry name" value="OS05G0113500 PROTEIN"/>
    <property type="match status" value="1"/>
</dbReference>
<feature type="region of interest" description="Disordered" evidence="1">
    <location>
        <begin position="112"/>
        <end position="131"/>
    </location>
</feature>
<dbReference type="PANTHER" id="PTHR34952">
    <property type="entry name" value="OS05G0113500 PROTEIN"/>
    <property type="match status" value="1"/>
</dbReference>
<dbReference type="Proteomes" id="UP000324897">
    <property type="component" value="Chromosome 4"/>
</dbReference>
<evidence type="ECO:0000313" key="3">
    <source>
        <dbReference type="Proteomes" id="UP000324897"/>
    </source>
</evidence>
<gene>
    <name evidence="2" type="ORF">EJB05_14484</name>
</gene>
<name>A0A5J9VZF5_9POAL</name>
<dbReference type="Gramene" id="TVU40996">
    <property type="protein sequence ID" value="TVU40996"/>
    <property type="gene ID" value="EJB05_14484"/>
</dbReference>
<comment type="caution">
    <text evidence="2">The sequence shown here is derived from an EMBL/GenBank/DDBJ whole genome shotgun (WGS) entry which is preliminary data.</text>
</comment>
<accession>A0A5J9VZF5</accession>
<proteinExistence type="predicted"/>
<dbReference type="EMBL" id="RWGY01000007">
    <property type="protein sequence ID" value="TVU40996.1"/>
    <property type="molecule type" value="Genomic_DNA"/>
</dbReference>
<dbReference type="OrthoDB" id="2016966at2759"/>
<evidence type="ECO:0008006" key="4">
    <source>
        <dbReference type="Google" id="ProtNLM"/>
    </source>
</evidence>
<organism evidence="2 3">
    <name type="scientific">Eragrostis curvula</name>
    <name type="common">weeping love grass</name>
    <dbReference type="NCBI Taxonomy" id="38414"/>
    <lineage>
        <taxon>Eukaryota</taxon>
        <taxon>Viridiplantae</taxon>
        <taxon>Streptophyta</taxon>
        <taxon>Embryophyta</taxon>
        <taxon>Tracheophyta</taxon>
        <taxon>Spermatophyta</taxon>
        <taxon>Magnoliopsida</taxon>
        <taxon>Liliopsida</taxon>
        <taxon>Poales</taxon>
        <taxon>Poaceae</taxon>
        <taxon>PACMAD clade</taxon>
        <taxon>Chloridoideae</taxon>
        <taxon>Eragrostideae</taxon>
        <taxon>Eragrostidinae</taxon>
        <taxon>Eragrostis</taxon>
    </lineage>
</organism>
<reference evidence="2 3" key="1">
    <citation type="journal article" date="2019" name="Sci. Rep.">
        <title>A high-quality genome of Eragrostis curvula grass provides insights into Poaceae evolution and supports new strategies to enhance forage quality.</title>
        <authorList>
            <person name="Carballo J."/>
            <person name="Santos B.A.C.M."/>
            <person name="Zappacosta D."/>
            <person name="Garbus I."/>
            <person name="Selva J.P."/>
            <person name="Gallo C.A."/>
            <person name="Diaz A."/>
            <person name="Albertini E."/>
            <person name="Caccamo M."/>
            <person name="Echenique V."/>
        </authorList>
    </citation>
    <scope>NUCLEOTIDE SEQUENCE [LARGE SCALE GENOMIC DNA]</scope>
    <source>
        <strain evidence="3">cv. Victoria</strain>
        <tissue evidence="2">Leaf</tissue>
    </source>
</reference>
<evidence type="ECO:0000313" key="2">
    <source>
        <dbReference type="EMBL" id="TVU40996.1"/>
    </source>
</evidence>
<sequence>MDGSCNLEGAPGVISSSVSPTSSVCSDIKRCVLVDETCEEAEGDKSSLEAQICMCFSEAVSLGMKKGLQKSATFPTASGEAEQDHDSSHHIDEVMKDVPAYERSVSFPPTLKPISAMKGSRQKNVMASPTENRHVKWAPDVYDPPVTSVCHSVNNSYHYQRRSKPCKKEKKEKNKQKKKKQKTKSKKGHRNPSVLQTPDLGLEDVGTSDGLPSPNNLDKHEAVVLDYSIGNQEAKCGSSFLRESVAKMHFSIAEAS</sequence>
<protein>
    <recommendedName>
        <fullName evidence="4">BRI1-KD interacting protein 130</fullName>
    </recommendedName>
</protein>
<feature type="compositionally biased region" description="Basic residues" evidence="1">
    <location>
        <begin position="159"/>
        <end position="190"/>
    </location>
</feature>
<evidence type="ECO:0000256" key="1">
    <source>
        <dbReference type="SAM" id="MobiDB-lite"/>
    </source>
</evidence>
<dbReference type="AlphaFoldDB" id="A0A5J9VZF5"/>
<keyword evidence="3" id="KW-1185">Reference proteome</keyword>
<feature type="region of interest" description="Disordered" evidence="1">
    <location>
        <begin position="158"/>
        <end position="217"/>
    </location>
</feature>